<evidence type="ECO:0000256" key="3">
    <source>
        <dbReference type="ARBA" id="ARBA00022679"/>
    </source>
</evidence>
<sequence length="621" mass="69652">MKSIVSDLLKLMEVVYRDATIKCVADVSDLRDLETIGSRVKSEGLSFLTITLPQFCNDFERSLQNGCIDSTAFRSFRKAGSIPAFLQGMTSLLFDRGTGRIYDKNHFISEACWRDRTTIVEAVRQICLLFKKVEIPCSSERTNAALEAFVAIERSFDNFQLQAEELAEFKAVSQVLWPPIISSCELDSLVPKHGPGATAEGISGNQKYSWQRWHERLEPYFPLVGVGYPLGIDLDGEEFESVSFVSVEQEQPVKVTPVPKTLKSPRIIAIEPCCMQYAQQGIRNWLYSSIESAKATAGHINFRDQAVNQQLALDSSSTGLFATIDLSDASDRVPRDLALEMFSSHPDLQAAVESCRSDRAELPDGRIVSPLRKFASMGSALCFPVEAMYFYTICVMALLREHNLPVTPRNVFLVSREVYVYGDDIIVPSTNATIVLAYLQKYNCKVNTNKTFTSGSFRESCGIDAFDGESVTPTYIRQLCPENRRQVKELVSWVATSNLFYKRGYWATASFMRKRIDKLIGPLPYVSDTSPALGYTSFLGYRSASRWNDGLQRLEIKAWVPSPVYRAGELEGYSALSKSLSGLDDVREDIIIPESRDENHLERYALHGAVALQRRWTAALT</sequence>
<dbReference type="EMBL" id="MN032874">
    <property type="protein sequence ID" value="QDH86718.1"/>
    <property type="molecule type" value="Genomic_RNA"/>
</dbReference>
<evidence type="ECO:0000256" key="2">
    <source>
        <dbReference type="ARBA" id="ARBA00022484"/>
    </source>
</evidence>
<comment type="cofactor">
    <cofactor evidence="9">
        <name>Mg(2+)</name>
        <dbReference type="ChEBI" id="CHEBI:18420"/>
    </cofactor>
    <text evidence="9">Binds 2 Mg(2+) per subunit.</text>
</comment>
<keyword evidence="3" id="KW-0808">Transferase</keyword>
<dbReference type="InterPro" id="IPR007096">
    <property type="entry name" value="RNA-dir_Rpol_cat_phage"/>
</dbReference>
<dbReference type="GO" id="GO:0039694">
    <property type="term" value="P:viral RNA genome replication"/>
    <property type="evidence" value="ECO:0007669"/>
    <property type="project" value="InterPro"/>
</dbReference>
<evidence type="ECO:0000256" key="7">
    <source>
        <dbReference type="ARBA" id="ARBA00030248"/>
    </source>
</evidence>
<keyword evidence="4" id="KW-0548">Nucleotidyltransferase</keyword>
<dbReference type="GO" id="GO:0003968">
    <property type="term" value="F:RNA-directed RNA polymerase activity"/>
    <property type="evidence" value="ECO:0007669"/>
    <property type="project" value="UniProtKB-KW"/>
</dbReference>
<feature type="binding site" evidence="9">
    <location>
        <position position="423"/>
    </location>
    <ligand>
        <name>Mg(2+)</name>
        <dbReference type="ChEBI" id="CHEBI:18420"/>
        <label>2</label>
    </ligand>
</feature>
<feature type="binding site" evidence="9">
    <location>
        <position position="424"/>
    </location>
    <ligand>
        <name>Mg(2+)</name>
        <dbReference type="ChEBI" id="CHEBI:18420"/>
        <label>2</label>
    </ligand>
</feature>
<keyword evidence="6" id="KW-0693">Viral RNA replication</keyword>
<evidence type="ECO:0000256" key="4">
    <source>
        <dbReference type="ARBA" id="ARBA00022695"/>
    </source>
</evidence>
<evidence type="ECO:0000256" key="6">
    <source>
        <dbReference type="ARBA" id="ARBA00022953"/>
    </source>
</evidence>
<reference evidence="11" key="1">
    <citation type="submission" date="2019-05" db="EMBL/GenBank/DDBJ databases">
        <title>Metatranscriptomic reconstruction reveals RNA viruses with the potential to shape carbon cycling in soil.</title>
        <authorList>
            <person name="Starr E.P."/>
            <person name="Nuccio E."/>
            <person name="Pett-Ridge J."/>
            <person name="Banfield J.F."/>
            <person name="Firestone M.K."/>
        </authorList>
    </citation>
    <scope>NUCLEOTIDE SEQUENCE</scope>
    <source>
        <strain evidence="11">H2_Bulk_34_180</strain>
    </source>
</reference>
<dbReference type="GO" id="GO:0046872">
    <property type="term" value="F:metal ion binding"/>
    <property type="evidence" value="ECO:0007669"/>
    <property type="project" value="UniProtKB-KW"/>
</dbReference>
<dbReference type="PROSITE" id="PS50522">
    <property type="entry name" value="RDRP_PHAGE"/>
    <property type="match status" value="1"/>
</dbReference>
<accession>A0A514CZC7</accession>
<dbReference type="EC" id="2.7.7.48" evidence="1"/>
<feature type="binding site" evidence="9">
    <location>
        <position position="325"/>
    </location>
    <ligand>
        <name>Mg(2+)</name>
        <dbReference type="ChEBI" id="CHEBI:18420"/>
        <label>2</label>
    </ligand>
</feature>
<evidence type="ECO:0000256" key="9">
    <source>
        <dbReference type="PIRSR" id="PIRSR605093-1"/>
    </source>
</evidence>
<evidence type="ECO:0000256" key="8">
    <source>
        <dbReference type="ARBA" id="ARBA00048744"/>
    </source>
</evidence>
<organism evidence="11">
    <name type="scientific">Leviviridae sp</name>
    <dbReference type="NCBI Taxonomy" id="2027243"/>
    <lineage>
        <taxon>Viruses</taxon>
        <taxon>Riboviria</taxon>
        <taxon>Orthornavirae</taxon>
        <taxon>Lenarviricota</taxon>
        <taxon>Leviviricetes</taxon>
        <taxon>Norzivirales</taxon>
        <taxon>Fiersviridae</taxon>
    </lineage>
</organism>
<evidence type="ECO:0000313" key="11">
    <source>
        <dbReference type="EMBL" id="QDH86718.1"/>
    </source>
</evidence>
<keyword evidence="9" id="KW-0479">Metal-binding</keyword>
<feature type="domain" description="RdRp catalytic" evidence="10">
    <location>
        <begin position="310"/>
        <end position="455"/>
    </location>
</feature>
<comment type="catalytic activity">
    <reaction evidence="8">
        <text>RNA(n) + a ribonucleoside 5'-triphosphate = RNA(n+1) + diphosphate</text>
        <dbReference type="Rhea" id="RHEA:21248"/>
        <dbReference type="Rhea" id="RHEA-COMP:14527"/>
        <dbReference type="Rhea" id="RHEA-COMP:17342"/>
        <dbReference type="ChEBI" id="CHEBI:33019"/>
        <dbReference type="ChEBI" id="CHEBI:61557"/>
        <dbReference type="ChEBI" id="CHEBI:140395"/>
        <dbReference type="EC" id="2.7.7.48"/>
    </reaction>
</comment>
<dbReference type="GO" id="GO:0000166">
    <property type="term" value="F:nucleotide binding"/>
    <property type="evidence" value="ECO:0007669"/>
    <property type="project" value="UniProtKB-KW"/>
</dbReference>
<gene>
    <name evidence="11" type="ORF">H2Bulk34180_000003</name>
</gene>
<protein>
    <recommendedName>
        <fullName evidence="1">RNA-directed RNA polymerase</fullName>
        <ecNumber evidence="1">2.7.7.48</ecNumber>
    </recommendedName>
    <alternativeName>
        <fullName evidence="7">RNA replicase beta chain</fullName>
    </alternativeName>
</protein>
<proteinExistence type="predicted"/>
<keyword evidence="5" id="KW-0547">Nucleotide-binding</keyword>
<name>A0A514CZC7_9VIRU</name>
<evidence type="ECO:0000259" key="10">
    <source>
        <dbReference type="PROSITE" id="PS50522"/>
    </source>
</evidence>
<keyword evidence="9" id="KW-0460">Magnesium</keyword>
<dbReference type="Pfam" id="PF03431">
    <property type="entry name" value="RNA_replicase_B"/>
    <property type="match status" value="1"/>
</dbReference>
<evidence type="ECO:0000256" key="1">
    <source>
        <dbReference type="ARBA" id="ARBA00012494"/>
    </source>
</evidence>
<evidence type="ECO:0000256" key="5">
    <source>
        <dbReference type="ARBA" id="ARBA00022741"/>
    </source>
</evidence>
<dbReference type="InterPro" id="IPR005093">
    <property type="entry name" value="RNArep_beta"/>
</dbReference>
<keyword evidence="2 11" id="KW-0696">RNA-directed RNA polymerase</keyword>